<evidence type="ECO:0000313" key="1">
    <source>
        <dbReference type="EMBL" id="UNK47770.1"/>
    </source>
</evidence>
<geneLocation type="plasmid" evidence="1 2">
    <name>p1</name>
</geneLocation>
<reference evidence="1 2" key="1">
    <citation type="submission" date="2022-03" db="EMBL/GenBank/DDBJ databases">
        <title>Isotopic signatures of nitrous oxide derived from detoxification processes.</title>
        <authorList>
            <person name="Behrendt U."/>
            <person name="Buchen C."/>
            <person name="Well R."/>
            <person name="Ulrich A."/>
            <person name="Rohe L."/>
            <person name="Kolb S."/>
            <person name="Schloter M."/>
            <person name="Horn M.A."/>
            <person name="Augustin J."/>
        </authorList>
    </citation>
    <scope>NUCLEOTIDE SEQUENCE [LARGE SCALE GENOMIC DNA]</scope>
    <source>
        <strain evidence="1 2">S4-C24</strain>
        <plasmid evidence="1 2">p1</plasmid>
    </source>
</reference>
<accession>A0ABY3WBL6</accession>
<name>A0ABY3WBL6_9MICC</name>
<evidence type="ECO:0000313" key="2">
    <source>
        <dbReference type="Proteomes" id="UP000829069"/>
    </source>
</evidence>
<gene>
    <name evidence="1" type="ORF">MNQ99_18780</name>
</gene>
<keyword evidence="2" id="KW-1185">Reference proteome</keyword>
<sequence length="50" mass="5519">MVWAVRSIACNGIIGIITRLENKVAGLADFESRLRQAIDEKKAVLADFES</sequence>
<keyword evidence="1" id="KW-0614">Plasmid</keyword>
<proteinExistence type="predicted"/>
<dbReference type="Proteomes" id="UP000829069">
    <property type="component" value="Plasmid p1"/>
</dbReference>
<protein>
    <submittedName>
        <fullName evidence="1">Uncharacterized protein</fullName>
    </submittedName>
</protein>
<dbReference type="EMBL" id="CP093327">
    <property type="protein sequence ID" value="UNK47770.1"/>
    <property type="molecule type" value="Genomic_DNA"/>
</dbReference>
<organism evidence="1 2">
    <name type="scientific">Arthrobacter sulfonylureivorans</name>
    <dbReference type="NCBI Taxonomy" id="2486855"/>
    <lineage>
        <taxon>Bacteria</taxon>
        <taxon>Bacillati</taxon>
        <taxon>Actinomycetota</taxon>
        <taxon>Actinomycetes</taxon>
        <taxon>Micrococcales</taxon>
        <taxon>Micrococcaceae</taxon>
        <taxon>Arthrobacter</taxon>
    </lineage>
</organism>
<dbReference type="RefSeq" id="WP_241915469.1">
    <property type="nucleotide sequence ID" value="NZ_CP093327.1"/>
</dbReference>